<name>A0ABS0SMA1_9FLAO</name>
<evidence type="ECO:0000313" key="3">
    <source>
        <dbReference type="Proteomes" id="UP000641139"/>
    </source>
</evidence>
<sequence>MFKAPFSFKGRISRKEYVITFLISLAYYIILRAYLIDHIFESFENVNTAFLVYVLAFVPLIFFNLTQGVKRCHDCGKSGWYMLIPFYEFYLLGADGEFTDNKWGKTLRKSAIAPKQDEAAKYLENMEKAQVDIFGGSKVLEKAENGDTEAQFEMGFRFFEGRSNPQSYKNAFFWWEKAAAQGEARAQYNLGFCYLEGIFVDKNQEKAIEWLTKSSNNNNKKAQELLAKII</sequence>
<dbReference type="InterPro" id="IPR008523">
    <property type="entry name" value="DUF805"/>
</dbReference>
<evidence type="ECO:0000256" key="1">
    <source>
        <dbReference type="SAM" id="Phobius"/>
    </source>
</evidence>
<dbReference type="EMBL" id="JAEFDC010000005">
    <property type="protein sequence ID" value="MBI1646910.1"/>
    <property type="molecule type" value="Genomic_DNA"/>
</dbReference>
<accession>A0ABS0SMA1</accession>
<keyword evidence="1" id="KW-0812">Transmembrane</keyword>
<feature type="transmembrane region" description="Helical" evidence="1">
    <location>
        <begin position="48"/>
        <end position="65"/>
    </location>
</feature>
<dbReference type="PANTHER" id="PTHR11102:SF160">
    <property type="entry name" value="ERAD-ASSOCIATED E3 UBIQUITIN-PROTEIN LIGASE COMPONENT HRD3"/>
    <property type="match status" value="1"/>
</dbReference>
<dbReference type="SMART" id="SM00671">
    <property type="entry name" value="SEL1"/>
    <property type="match status" value="2"/>
</dbReference>
<dbReference type="InterPro" id="IPR050767">
    <property type="entry name" value="Sel1_AlgK"/>
</dbReference>
<feature type="transmembrane region" description="Helical" evidence="1">
    <location>
        <begin position="17"/>
        <end position="36"/>
    </location>
</feature>
<organism evidence="2 3">
    <name type="scientific">Capnocytophaga periodontitidis</name>
    <dbReference type="NCBI Taxonomy" id="2795027"/>
    <lineage>
        <taxon>Bacteria</taxon>
        <taxon>Pseudomonadati</taxon>
        <taxon>Bacteroidota</taxon>
        <taxon>Flavobacteriia</taxon>
        <taxon>Flavobacteriales</taxon>
        <taxon>Flavobacteriaceae</taxon>
        <taxon>Capnocytophaga</taxon>
    </lineage>
</organism>
<keyword evidence="1" id="KW-0472">Membrane</keyword>
<dbReference type="Pfam" id="PF08238">
    <property type="entry name" value="Sel1"/>
    <property type="match status" value="2"/>
</dbReference>
<gene>
    <name evidence="2" type="ORF">I7X30_07550</name>
</gene>
<dbReference type="RefSeq" id="WP_198466604.1">
    <property type="nucleotide sequence ID" value="NZ_JAEFDC010000005.1"/>
</dbReference>
<dbReference type="InterPro" id="IPR011990">
    <property type="entry name" value="TPR-like_helical_dom_sf"/>
</dbReference>
<comment type="caution">
    <text evidence="2">The sequence shown here is derived from an EMBL/GenBank/DDBJ whole genome shotgun (WGS) entry which is preliminary data.</text>
</comment>
<reference evidence="2 3" key="1">
    <citation type="journal article" date="2021" name="Int. J. Syst. Evol. Microbiol.">
        <title>Capnocytophaga periodontitidis sp. nov., isolated from subgingival plaque of periodontitis patient.</title>
        <authorList>
            <person name="Zhang Y."/>
            <person name="Qiao D."/>
            <person name="Shi W."/>
            <person name="Wu D."/>
            <person name="Cai M."/>
        </authorList>
    </citation>
    <scope>NUCLEOTIDE SEQUENCE [LARGE SCALE GENOMIC DNA]</scope>
    <source>
        <strain evidence="2 3">051621</strain>
    </source>
</reference>
<protein>
    <submittedName>
        <fullName evidence="2">SEL1-like repeat protein</fullName>
    </submittedName>
</protein>
<dbReference type="PANTHER" id="PTHR11102">
    <property type="entry name" value="SEL-1-LIKE PROTEIN"/>
    <property type="match status" value="1"/>
</dbReference>
<keyword evidence="3" id="KW-1185">Reference proteome</keyword>
<dbReference type="Proteomes" id="UP000641139">
    <property type="component" value="Unassembled WGS sequence"/>
</dbReference>
<dbReference type="Gene3D" id="1.25.40.10">
    <property type="entry name" value="Tetratricopeptide repeat domain"/>
    <property type="match status" value="1"/>
</dbReference>
<dbReference type="SUPFAM" id="SSF81901">
    <property type="entry name" value="HCP-like"/>
    <property type="match status" value="1"/>
</dbReference>
<dbReference type="Pfam" id="PF05656">
    <property type="entry name" value="DUF805"/>
    <property type="match status" value="1"/>
</dbReference>
<dbReference type="InterPro" id="IPR006597">
    <property type="entry name" value="Sel1-like"/>
</dbReference>
<keyword evidence="1" id="KW-1133">Transmembrane helix</keyword>
<evidence type="ECO:0000313" key="2">
    <source>
        <dbReference type="EMBL" id="MBI1646910.1"/>
    </source>
</evidence>
<proteinExistence type="predicted"/>